<gene>
    <name evidence="2" type="ORF">LS65_008645</name>
</gene>
<accession>A0A4U8TI74</accession>
<evidence type="ECO:0000313" key="2">
    <source>
        <dbReference type="EMBL" id="TLD99956.1"/>
    </source>
</evidence>
<dbReference type="STRING" id="425400.LS65_04595"/>
<comment type="caution">
    <text evidence="2">The sequence shown here is derived from an EMBL/GenBank/DDBJ whole genome shotgun (WGS) entry which is preliminary data.</text>
</comment>
<keyword evidence="3" id="KW-1185">Reference proteome</keyword>
<protein>
    <submittedName>
        <fullName evidence="2">Uncharacterized protein</fullName>
    </submittedName>
</protein>
<dbReference type="RefSeq" id="WP_034361567.1">
    <property type="nucleotide sequence ID" value="NZ_CAJUDB010000002.1"/>
</dbReference>
<sequence length="331" mass="39237">MNTYNGSRDLKPIKALLLRHGHTQQELEKLDQDAIIALYEKEIRTDTLNYLHYTNKDSFSMISSLDEANIGDFKIKVQENLEDTLLLIQIIKNAFNDFPYSDIADTLTLNIKNISIHKMQRILRIAYHEFQEILLNHISEQLKDLPIEEYKVIMNHYEKNRDNITQLQNTITDLSNEKKRQQIIDMAHLKLLIVKDFMPKTIFNDTYKDYLNNTPEKLKVVSEILALTGMYSKNYLKNIPQDELEELRKKIIQDKQQDERDQKTYTYYVQMLEEAMASTDDQEFTNVCMKICVNLNQKLILMITEYMNARNPIFLARFNSFLHDFKKNPQH</sequence>
<organism evidence="2 3">
    <name type="scientific">Helicobacter japonicus</name>
    <dbReference type="NCBI Taxonomy" id="425400"/>
    <lineage>
        <taxon>Bacteria</taxon>
        <taxon>Pseudomonadati</taxon>
        <taxon>Campylobacterota</taxon>
        <taxon>Epsilonproteobacteria</taxon>
        <taxon>Campylobacterales</taxon>
        <taxon>Helicobacteraceae</taxon>
        <taxon>Helicobacter</taxon>
    </lineage>
</organism>
<feature type="coiled-coil region" evidence="1">
    <location>
        <begin position="157"/>
        <end position="184"/>
    </location>
</feature>
<proteinExistence type="predicted"/>
<keyword evidence="1" id="KW-0175">Coiled coil</keyword>
<dbReference type="Proteomes" id="UP000029707">
    <property type="component" value="Unassembled WGS sequence"/>
</dbReference>
<dbReference type="OrthoDB" id="5319418at2"/>
<reference evidence="2 3" key="1">
    <citation type="journal article" date="2014" name="Genome Announc.">
        <title>Draft genome sequences of eight enterohepatic helicobacter species isolated from both laboratory and wild rodents.</title>
        <authorList>
            <person name="Sheh A."/>
            <person name="Shen Z."/>
            <person name="Fox J.G."/>
        </authorList>
    </citation>
    <scope>NUCLEOTIDE SEQUENCE [LARGE SCALE GENOMIC DNA]</scope>
    <source>
        <strain evidence="2 3">MIT 01-6451</strain>
    </source>
</reference>
<dbReference type="AlphaFoldDB" id="A0A4U8TI74"/>
<evidence type="ECO:0000256" key="1">
    <source>
        <dbReference type="SAM" id="Coils"/>
    </source>
</evidence>
<name>A0A4U8TI74_9HELI</name>
<dbReference type="EMBL" id="JRMQ02000015">
    <property type="protein sequence ID" value="TLD99956.1"/>
    <property type="molecule type" value="Genomic_DNA"/>
</dbReference>
<evidence type="ECO:0000313" key="3">
    <source>
        <dbReference type="Proteomes" id="UP000029707"/>
    </source>
</evidence>